<protein>
    <submittedName>
        <fullName evidence="3">Uncharacterized protein</fullName>
    </submittedName>
</protein>
<feature type="region of interest" description="Disordered" evidence="1">
    <location>
        <begin position="169"/>
        <end position="203"/>
    </location>
</feature>
<dbReference type="EMBL" id="JAWDGP010002221">
    <property type="protein sequence ID" value="KAK3784665.1"/>
    <property type="molecule type" value="Genomic_DNA"/>
</dbReference>
<organism evidence="3 4">
    <name type="scientific">Elysia crispata</name>
    <name type="common">lettuce slug</name>
    <dbReference type="NCBI Taxonomy" id="231223"/>
    <lineage>
        <taxon>Eukaryota</taxon>
        <taxon>Metazoa</taxon>
        <taxon>Spiralia</taxon>
        <taxon>Lophotrochozoa</taxon>
        <taxon>Mollusca</taxon>
        <taxon>Gastropoda</taxon>
        <taxon>Heterobranchia</taxon>
        <taxon>Euthyneura</taxon>
        <taxon>Panpulmonata</taxon>
        <taxon>Sacoglossa</taxon>
        <taxon>Placobranchoidea</taxon>
        <taxon>Plakobranchidae</taxon>
        <taxon>Elysia</taxon>
    </lineage>
</organism>
<proteinExistence type="predicted"/>
<name>A0AAE1DW83_9GAST</name>
<evidence type="ECO:0000313" key="4">
    <source>
        <dbReference type="Proteomes" id="UP001283361"/>
    </source>
</evidence>
<keyword evidence="2" id="KW-0812">Transmembrane</keyword>
<feature type="compositionally biased region" description="Basic and acidic residues" evidence="1">
    <location>
        <begin position="169"/>
        <end position="178"/>
    </location>
</feature>
<feature type="compositionally biased region" description="Basic and acidic residues" evidence="1">
    <location>
        <begin position="186"/>
        <end position="197"/>
    </location>
</feature>
<keyword evidence="2" id="KW-1133">Transmembrane helix</keyword>
<feature type="transmembrane region" description="Helical" evidence="2">
    <location>
        <begin position="216"/>
        <end position="238"/>
    </location>
</feature>
<keyword evidence="2" id="KW-0472">Membrane</keyword>
<sequence length="487" mass="53746">MIVKYKYRLNFTLDNLKTFFGCLCNNKGSRVCSVDYHCPTSSETPCKVKSIQTKTSSSNANQGASLPLNVIYDCVYFDGEIIGTTYCSVNSMAKRSFPDLEDLDANLKNLCDFRCIAIEFSVGTKFINFGRGPFGADMFCMQPYDYDDRKDIGKHGGVDYKVGGGGDKNGHIDKKVGDDNNADSSDENRHSKDHFTKEAGTAHQNAVREKGLSTKFLLVVLGLCLSLIVNIVLCSLWFSRLCKAGSKGKRCSSSSRGERSDNDTICVENMTYLGAQAGNGEIRTGGRIRESAEHVSEIEMDDILANNHEDENENTYNIPGSIYQEPRKMPLSNDTSIGLRFNNAAFSNREEASALPVYIDSDAHYSSLDEVDTAGSRIFANGIVNGEASAHNEKKPAESFQSERNDKERSHPALLENAVGGSNAWTNQITRGRIENSSDDPVEPLGNTADFAENNYVDFPKNHSADFVENHYTELPENHYAVPMSFA</sequence>
<dbReference type="Proteomes" id="UP001283361">
    <property type="component" value="Unassembled WGS sequence"/>
</dbReference>
<evidence type="ECO:0000256" key="2">
    <source>
        <dbReference type="SAM" id="Phobius"/>
    </source>
</evidence>
<feature type="region of interest" description="Disordered" evidence="1">
    <location>
        <begin position="389"/>
        <end position="410"/>
    </location>
</feature>
<reference evidence="3" key="1">
    <citation type="journal article" date="2023" name="G3 (Bethesda)">
        <title>A reference genome for the long-term kleptoplast-retaining sea slug Elysia crispata morphotype clarki.</title>
        <authorList>
            <person name="Eastman K.E."/>
            <person name="Pendleton A.L."/>
            <person name="Shaikh M.A."/>
            <person name="Suttiyut T."/>
            <person name="Ogas R."/>
            <person name="Tomko P."/>
            <person name="Gavelis G."/>
            <person name="Widhalm J.R."/>
            <person name="Wisecaver J.H."/>
        </authorList>
    </citation>
    <scope>NUCLEOTIDE SEQUENCE</scope>
    <source>
        <strain evidence="3">ECLA1</strain>
    </source>
</reference>
<feature type="compositionally biased region" description="Basic and acidic residues" evidence="1">
    <location>
        <begin position="390"/>
        <end position="410"/>
    </location>
</feature>
<comment type="caution">
    <text evidence="3">The sequence shown here is derived from an EMBL/GenBank/DDBJ whole genome shotgun (WGS) entry which is preliminary data.</text>
</comment>
<gene>
    <name evidence="3" type="ORF">RRG08_054789</name>
</gene>
<evidence type="ECO:0000313" key="3">
    <source>
        <dbReference type="EMBL" id="KAK3784665.1"/>
    </source>
</evidence>
<dbReference type="AlphaFoldDB" id="A0AAE1DW83"/>
<evidence type="ECO:0000256" key="1">
    <source>
        <dbReference type="SAM" id="MobiDB-lite"/>
    </source>
</evidence>
<keyword evidence="4" id="KW-1185">Reference proteome</keyword>
<accession>A0AAE1DW83</accession>